<keyword evidence="12" id="KW-0969">Cilium</keyword>
<protein>
    <recommendedName>
        <fullName evidence="4">Flagellar hook-associated protein 1</fullName>
    </recommendedName>
</protein>
<evidence type="ECO:0000256" key="6">
    <source>
        <dbReference type="ARBA" id="ARBA00023143"/>
    </source>
</evidence>
<name>A0A809SEA0_9PROT</name>
<proteinExistence type="inferred from homology"/>
<dbReference type="NCBIfam" id="TIGR02492">
    <property type="entry name" value="flgK_ends"/>
    <property type="match status" value="1"/>
</dbReference>
<keyword evidence="5" id="KW-0964">Secreted</keyword>
<dbReference type="AlphaFoldDB" id="A0A809SEA0"/>
<dbReference type="Pfam" id="PF00460">
    <property type="entry name" value="Flg_bb_rod"/>
    <property type="match status" value="1"/>
</dbReference>
<dbReference type="Proteomes" id="UP000463939">
    <property type="component" value="Chromosome"/>
</dbReference>
<evidence type="ECO:0000256" key="5">
    <source>
        <dbReference type="ARBA" id="ARBA00022525"/>
    </source>
</evidence>
<feature type="domain" description="Flagellar basal body rod protein N-terminal" evidence="7">
    <location>
        <begin position="7"/>
        <end position="35"/>
    </location>
</feature>
<keyword evidence="12" id="KW-0966">Cell projection</keyword>
<dbReference type="SUPFAM" id="SSF64518">
    <property type="entry name" value="Phase 1 flagellin"/>
    <property type="match status" value="2"/>
</dbReference>
<feature type="domain" description="Flagellar hook-associated protein 1 D3" evidence="10">
    <location>
        <begin position="436"/>
        <end position="535"/>
    </location>
</feature>
<evidence type="ECO:0000313" key="13">
    <source>
        <dbReference type="Proteomes" id="UP000463939"/>
    </source>
</evidence>
<organism evidence="12 13">
    <name type="scientific">Sulfuriferula nivalis</name>
    <dbReference type="NCBI Taxonomy" id="2675298"/>
    <lineage>
        <taxon>Bacteria</taxon>
        <taxon>Pseudomonadati</taxon>
        <taxon>Pseudomonadota</taxon>
        <taxon>Betaproteobacteria</taxon>
        <taxon>Nitrosomonadales</taxon>
        <taxon>Sulfuricellaceae</taxon>
        <taxon>Sulfuriferula</taxon>
    </lineage>
</organism>
<dbReference type="GO" id="GO:0005198">
    <property type="term" value="F:structural molecule activity"/>
    <property type="evidence" value="ECO:0007669"/>
    <property type="project" value="InterPro"/>
</dbReference>
<evidence type="ECO:0000313" key="12">
    <source>
        <dbReference type="EMBL" id="BBP01237.1"/>
    </source>
</evidence>
<comment type="subcellular location">
    <subcellularLocation>
        <location evidence="1">Bacterial flagellum</location>
    </subcellularLocation>
    <subcellularLocation>
        <location evidence="2">Secreted</location>
    </subcellularLocation>
</comment>
<dbReference type="GO" id="GO:0005576">
    <property type="term" value="C:extracellular region"/>
    <property type="evidence" value="ECO:0007669"/>
    <property type="project" value="UniProtKB-SubCell"/>
</dbReference>
<feature type="domain" description="Flagellar basal-body/hook protein C-terminal" evidence="8">
    <location>
        <begin position="604"/>
        <end position="642"/>
    </location>
</feature>
<keyword evidence="12" id="KW-0282">Flagellum</keyword>
<evidence type="ECO:0000259" key="10">
    <source>
        <dbReference type="Pfam" id="PF21159"/>
    </source>
</evidence>
<dbReference type="InterPro" id="IPR010930">
    <property type="entry name" value="Flg_bb/hook_C_dom"/>
</dbReference>
<dbReference type="Pfam" id="PF22638">
    <property type="entry name" value="FlgK_D1"/>
    <property type="match status" value="1"/>
</dbReference>
<dbReference type="PRINTS" id="PR01005">
    <property type="entry name" value="FLGHOOKAP1"/>
</dbReference>
<keyword evidence="6" id="KW-0975">Bacterial flagellum</keyword>
<feature type="domain" description="Flagellar hook-associated protein 1 D2-like" evidence="9">
    <location>
        <begin position="338"/>
        <end position="413"/>
    </location>
</feature>
<dbReference type="InterPro" id="IPR049119">
    <property type="entry name" value="FlgK_D2-like"/>
</dbReference>
<evidence type="ECO:0000259" key="7">
    <source>
        <dbReference type="Pfam" id="PF00460"/>
    </source>
</evidence>
<dbReference type="InterPro" id="IPR053927">
    <property type="entry name" value="FlgK_helical"/>
</dbReference>
<dbReference type="Pfam" id="PF21159">
    <property type="entry name" value="FlgK_2nd"/>
    <property type="match status" value="1"/>
</dbReference>
<evidence type="ECO:0000256" key="3">
    <source>
        <dbReference type="ARBA" id="ARBA00009677"/>
    </source>
</evidence>
<evidence type="ECO:0000256" key="4">
    <source>
        <dbReference type="ARBA" id="ARBA00016244"/>
    </source>
</evidence>
<dbReference type="PANTHER" id="PTHR30033:SF1">
    <property type="entry name" value="FLAGELLAR HOOK-ASSOCIATED PROTEIN 1"/>
    <property type="match status" value="1"/>
</dbReference>
<dbReference type="EMBL" id="AP021881">
    <property type="protein sequence ID" value="BBP01237.1"/>
    <property type="molecule type" value="Genomic_DNA"/>
</dbReference>
<evidence type="ECO:0000256" key="2">
    <source>
        <dbReference type="ARBA" id="ARBA00004613"/>
    </source>
</evidence>
<dbReference type="GO" id="GO:0044780">
    <property type="term" value="P:bacterial-type flagellum assembly"/>
    <property type="evidence" value="ECO:0007669"/>
    <property type="project" value="InterPro"/>
</dbReference>
<dbReference type="Pfam" id="PF06429">
    <property type="entry name" value="Flg_bbr_C"/>
    <property type="match status" value="1"/>
</dbReference>
<dbReference type="RefSeq" id="WP_162085039.1">
    <property type="nucleotide sequence ID" value="NZ_AP021881.1"/>
</dbReference>
<evidence type="ECO:0000259" key="8">
    <source>
        <dbReference type="Pfam" id="PF06429"/>
    </source>
</evidence>
<gene>
    <name evidence="12" type="primary">flgK</name>
    <name evidence="12" type="ORF">SFSGTM_19450</name>
</gene>
<dbReference type="PANTHER" id="PTHR30033">
    <property type="entry name" value="FLAGELLAR HOOK-ASSOCIATED PROTEIN 1"/>
    <property type="match status" value="1"/>
</dbReference>
<accession>A0A809SEA0</accession>
<feature type="domain" description="Flagellar hook-associated protein FlgK helical" evidence="11">
    <location>
        <begin position="93"/>
        <end position="329"/>
    </location>
</feature>
<reference evidence="13" key="1">
    <citation type="submission" date="2019-11" db="EMBL/GenBank/DDBJ databases">
        <title>Isolation and characterization of a novel species in the genus Sulfuriferula.</title>
        <authorList>
            <person name="Mochizuki J."/>
            <person name="Kojima H."/>
            <person name="Fukui M."/>
        </authorList>
    </citation>
    <scope>NUCLEOTIDE SEQUENCE [LARGE SCALE GENOMIC DNA]</scope>
    <source>
        <strain evidence="13">SGTM</strain>
    </source>
</reference>
<evidence type="ECO:0000259" key="11">
    <source>
        <dbReference type="Pfam" id="PF22638"/>
    </source>
</evidence>
<keyword evidence="13" id="KW-1185">Reference proteome</keyword>
<evidence type="ECO:0000256" key="1">
    <source>
        <dbReference type="ARBA" id="ARBA00004365"/>
    </source>
</evidence>
<dbReference type="InterPro" id="IPR002371">
    <property type="entry name" value="FlgK"/>
</dbReference>
<comment type="similarity">
    <text evidence="3">Belongs to the flagella basal body rod proteins family.</text>
</comment>
<dbReference type="InterPro" id="IPR001444">
    <property type="entry name" value="Flag_bb_rod_N"/>
</dbReference>
<dbReference type="GO" id="GO:0009424">
    <property type="term" value="C:bacterial-type flagellum hook"/>
    <property type="evidence" value="ECO:0007669"/>
    <property type="project" value="InterPro"/>
</dbReference>
<evidence type="ECO:0000259" key="9">
    <source>
        <dbReference type="Pfam" id="PF21158"/>
    </source>
</evidence>
<dbReference type="Pfam" id="PF21158">
    <property type="entry name" value="flgK_1st_1"/>
    <property type="match status" value="1"/>
</dbReference>
<dbReference type="InterPro" id="IPR049474">
    <property type="entry name" value="FlgK_D3"/>
</dbReference>
<sequence>MATNILSIGQSALAAAQVGISVTGHNIANAATPGYSRQVVIQGAAIAQNFGYGYVGSGVDISNIQRIYSDFQAAQVRASQTTQSGLDSYYTQISQIDNMLSDSTSGLSPALQSFFNGIQGVSSNPTSVAARQTAISTASTLASSFQSMSSQLDQINQGVNTQITTSVGTINSLATQIAQLNQSIVLAQGATSAGQPPNDLMDQRDQLVLDLSKQIKASVVKQQDGQYNVFIGNGQALVVGSTTSKLTTAISPTDPTQTMVAYNANGATSILSSSALSGGALGGLLDFRSQTLDPAENALGRIAIGLATTFNAQHRLGQDLNGNPGTDFFAVGTPSVAANNGNTGTATVTATISNVSALTTSDYSVNYNGTGYQVTRLSDGVVTPLTTNPQTVDGVDFNTAGVPATGDNFLVRPTANGASAFAVKITDPSLLAAAAPIVTAAPTSNTGSGQISAGSIDASYLGSPLASPVTLTYAAGQLTGFPATQAVTVTNNGTSTTYAAGAPVPYTAGATISFGGISMMISGAPANADTFTVGPNTGGVGDNRNAVLLGALQTTNTMVGGTANYQDVFAQLVATIGNKTNELKVTNDAETQTLSNLTQAQQSLSGVNLDEEASNLLQYQQAYQAAGKVMQIASQLFSTLLTIGG</sequence>
<dbReference type="KEGG" id="sniv:SFSGTM_19450"/>